<comment type="caution">
    <text evidence="3">The sequence shown here is derived from an EMBL/GenBank/DDBJ whole genome shotgun (WGS) entry which is preliminary data.</text>
</comment>
<evidence type="ECO:0000313" key="4">
    <source>
        <dbReference type="Proteomes" id="UP001278500"/>
    </source>
</evidence>
<dbReference type="GeneID" id="87867231"/>
<evidence type="ECO:0000256" key="2">
    <source>
        <dbReference type="SAM" id="Phobius"/>
    </source>
</evidence>
<name>A0AAE0MSP1_9PEZI</name>
<accession>A0AAE0MSP1</accession>
<organism evidence="3 4">
    <name type="scientific">Neurospora tetraspora</name>
    <dbReference type="NCBI Taxonomy" id="94610"/>
    <lineage>
        <taxon>Eukaryota</taxon>
        <taxon>Fungi</taxon>
        <taxon>Dikarya</taxon>
        <taxon>Ascomycota</taxon>
        <taxon>Pezizomycotina</taxon>
        <taxon>Sordariomycetes</taxon>
        <taxon>Sordariomycetidae</taxon>
        <taxon>Sordariales</taxon>
        <taxon>Sordariaceae</taxon>
        <taxon>Neurospora</taxon>
    </lineage>
</organism>
<feature type="transmembrane region" description="Helical" evidence="2">
    <location>
        <begin position="128"/>
        <end position="150"/>
    </location>
</feature>
<evidence type="ECO:0000313" key="3">
    <source>
        <dbReference type="EMBL" id="KAK3347720.1"/>
    </source>
</evidence>
<dbReference type="EMBL" id="JAUEPP010000003">
    <property type="protein sequence ID" value="KAK3347720.1"/>
    <property type="molecule type" value="Genomic_DNA"/>
</dbReference>
<proteinExistence type="predicted"/>
<dbReference type="RefSeq" id="XP_062682802.1">
    <property type="nucleotide sequence ID" value="XM_062830077.1"/>
</dbReference>
<reference evidence="3" key="2">
    <citation type="submission" date="2023-06" db="EMBL/GenBank/DDBJ databases">
        <authorList>
            <consortium name="Lawrence Berkeley National Laboratory"/>
            <person name="Haridas S."/>
            <person name="Hensen N."/>
            <person name="Bonometti L."/>
            <person name="Westerberg I."/>
            <person name="Brannstrom I.O."/>
            <person name="Guillou S."/>
            <person name="Cros-Aarteil S."/>
            <person name="Calhoun S."/>
            <person name="Kuo A."/>
            <person name="Mondo S."/>
            <person name="Pangilinan J."/>
            <person name="Riley R."/>
            <person name="Labutti K."/>
            <person name="Andreopoulos B."/>
            <person name="Lipzen A."/>
            <person name="Chen C."/>
            <person name="Yanf M."/>
            <person name="Daum C."/>
            <person name="Ng V."/>
            <person name="Clum A."/>
            <person name="Steindorff A."/>
            <person name="Ohm R."/>
            <person name="Martin F."/>
            <person name="Silar P."/>
            <person name="Natvig D."/>
            <person name="Lalanne C."/>
            <person name="Gautier V."/>
            <person name="Ament-Velasquez S.L."/>
            <person name="Kruys A."/>
            <person name="Hutchinson M.I."/>
            <person name="Powell A.J."/>
            <person name="Barry K."/>
            <person name="Miller A.N."/>
            <person name="Grigoriev I.V."/>
            <person name="Debuchy R."/>
            <person name="Gladieux P."/>
            <person name="Thoren M.H."/>
            <person name="Johannesson H."/>
        </authorList>
    </citation>
    <scope>NUCLEOTIDE SEQUENCE</scope>
    <source>
        <strain evidence="3">CBS 560.94</strain>
    </source>
</reference>
<reference evidence="3" key="1">
    <citation type="journal article" date="2023" name="Mol. Phylogenet. Evol.">
        <title>Genome-scale phylogeny and comparative genomics of the fungal order Sordariales.</title>
        <authorList>
            <person name="Hensen N."/>
            <person name="Bonometti L."/>
            <person name="Westerberg I."/>
            <person name="Brannstrom I.O."/>
            <person name="Guillou S."/>
            <person name="Cros-Aarteil S."/>
            <person name="Calhoun S."/>
            <person name="Haridas S."/>
            <person name="Kuo A."/>
            <person name="Mondo S."/>
            <person name="Pangilinan J."/>
            <person name="Riley R."/>
            <person name="LaButti K."/>
            <person name="Andreopoulos B."/>
            <person name="Lipzen A."/>
            <person name="Chen C."/>
            <person name="Yan M."/>
            <person name="Daum C."/>
            <person name="Ng V."/>
            <person name="Clum A."/>
            <person name="Steindorff A."/>
            <person name="Ohm R.A."/>
            <person name="Martin F."/>
            <person name="Silar P."/>
            <person name="Natvig D.O."/>
            <person name="Lalanne C."/>
            <person name="Gautier V."/>
            <person name="Ament-Velasquez S.L."/>
            <person name="Kruys A."/>
            <person name="Hutchinson M.I."/>
            <person name="Powell A.J."/>
            <person name="Barry K."/>
            <person name="Miller A.N."/>
            <person name="Grigoriev I.V."/>
            <person name="Debuchy R."/>
            <person name="Gladieux P."/>
            <person name="Hiltunen Thoren M."/>
            <person name="Johannesson H."/>
        </authorList>
    </citation>
    <scope>NUCLEOTIDE SEQUENCE</scope>
    <source>
        <strain evidence="3">CBS 560.94</strain>
    </source>
</reference>
<gene>
    <name evidence="3" type="ORF">B0H65DRAFT_557074</name>
</gene>
<dbReference type="AlphaFoldDB" id="A0AAE0MSP1"/>
<protein>
    <submittedName>
        <fullName evidence="3">Uncharacterized protein</fullName>
    </submittedName>
</protein>
<feature type="compositionally biased region" description="Low complexity" evidence="1">
    <location>
        <begin position="63"/>
        <end position="72"/>
    </location>
</feature>
<keyword evidence="2" id="KW-0472">Membrane</keyword>
<sequence>MPSTIDSPYPQAPSRTYLRRSSSTIASFATALSFLPPPTEGDISLRRLSSSDAPTVPTPDPSSTPRRSSPPSETHTDTQGADSFIMRAFNADDIEYGPKTLEDFLRGENAVQRAINFNRYVQMKKSSLWLSVIKATLSMALYGYALIWFVELRDMWRKLDPEDLKSREGWFIWLSVINGMFFIMTLYRFIRAISRLHGAPYEKHTFLDVGEAFDPFMPGKADVYIYFLFSSAAVIAHVASSIGIALWVKDWMAGGPATSNPKKDIIVGAFYFCLLMGHLVKTLTCSTVHIRYGARWDKAPSRDPRSLVPADNEDHLLPLYELGGFHQPHDNHVHGLCSTHDVHYHGHYPQDNHVHGFCSAHDVHHHGHHAIDIWEGIPRGRSRSYSVSSDLSEGTMDTWMTIDMSIYAQWRWVGKLKIHLTDPSLYLF</sequence>
<keyword evidence="2" id="KW-1133">Transmembrane helix</keyword>
<keyword evidence="2" id="KW-0812">Transmembrane</keyword>
<dbReference type="Proteomes" id="UP001278500">
    <property type="component" value="Unassembled WGS sequence"/>
</dbReference>
<feature type="transmembrane region" description="Helical" evidence="2">
    <location>
        <begin position="170"/>
        <end position="190"/>
    </location>
</feature>
<feature type="region of interest" description="Disordered" evidence="1">
    <location>
        <begin position="36"/>
        <end position="79"/>
    </location>
</feature>
<evidence type="ECO:0000256" key="1">
    <source>
        <dbReference type="SAM" id="MobiDB-lite"/>
    </source>
</evidence>
<keyword evidence="4" id="KW-1185">Reference proteome</keyword>
<feature type="transmembrane region" description="Helical" evidence="2">
    <location>
        <begin position="268"/>
        <end position="292"/>
    </location>
</feature>
<feature type="transmembrane region" description="Helical" evidence="2">
    <location>
        <begin position="223"/>
        <end position="248"/>
    </location>
</feature>